<gene>
    <name evidence="2" type="ORF">MKW94_023718</name>
</gene>
<dbReference type="InterPro" id="IPR051616">
    <property type="entry name" value="Cul2-RING_E3_ligase_SR"/>
</dbReference>
<dbReference type="Gene3D" id="1.25.40.20">
    <property type="entry name" value="Ankyrin repeat-containing domain"/>
    <property type="match status" value="1"/>
</dbReference>
<keyword evidence="1" id="KW-0040">ANK repeat</keyword>
<evidence type="ECO:0008006" key="4">
    <source>
        <dbReference type="Google" id="ProtNLM"/>
    </source>
</evidence>
<evidence type="ECO:0000313" key="3">
    <source>
        <dbReference type="Proteomes" id="UP001177140"/>
    </source>
</evidence>
<dbReference type="InterPro" id="IPR002110">
    <property type="entry name" value="Ankyrin_rpt"/>
</dbReference>
<feature type="repeat" description="ANK" evidence="1">
    <location>
        <begin position="64"/>
        <end position="96"/>
    </location>
</feature>
<dbReference type="EMBL" id="JAJJMA010124914">
    <property type="protein sequence ID" value="MCL7032573.1"/>
    <property type="molecule type" value="Genomic_DNA"/>
</dbReference>
<dbReference type="PANTHER" id="PTHR46224:SF67">
    <property type="entry name" value="HSP70-HSP90 ORGANIZING PROTEIN 3-LIKE"/>
    <property type="match status" value="1"/>
</dbReference>
<dbReference type="SUPFAM" id="SSF48403">
    <property type="entry name" value="Ankyrin repeat"/>
    <property type="match status" value="1"/>
</dbReference>
<dbReference type="PANTHER" id="PTHR46224">
    <property type="entry name" value="ANKYRIN REPEAT FAMILY PROTEIN"/>
    <property type="match status" value="1"/>
</dbReference>
<evidence type="ECO:0000256" key="1">
    <source>
        <dbReference type="PROSITE-ProRule" id="PRU00023"/>
    </source>
</evidence>
<feature type="repeat" description="ANK" evidence="1">
    <location>
        <begin position="32"/>
        <end position="64"/>
    </location>
</feature>
<dbReference type="Pfam" id="PF12796">
    <property type="entry name" value="Ank_2"/>
    <property type="match status" value="2"/>
</dbReference>
<dbReference type="InterPro" id="IPR036770">
    <property type="entry name" value="Ankyrin_rpt-contain_sf"/>
</dbReference>
<reference evidence="2" key="1">
    <citation type="submission" date="2022-03" db="EMBL/GenBank/DDBJ databases">
        <title>A functionally conserved STORR gene fusion in Papaver species that diverged 16.8 million years ago.</title>
        <authorList>
            <person name="Catania T."/>
        </authorList>
    </citation>
    <scope>NUCLEOTIDE SEQUENCE</scope>
    <source>
        <strain evidence="2">S-191538</strain>
    </source>
</reference>
<name>A0AA41SDG7_PAPNU</name>
<dbReference type="PRINTS" id="PR01415">
    <property type="entry name" value="ANKYRIN"/>
</dbReference>
<dbReference type="AlphaFoldDB" id="A0AA41SDG7"/>
<dbReference type="Proteomes" id="UP001177140">
    <property type="component" value="Unassembled WGS sequence"/>
</dbReference>
<dbReference type="PROSITE" id="PS50297">
    <property type="entry name" value="ANK_REP_REGION"/>
    <property type="match status" value="3"/>
</dbReference>
<feature type="non-terminal residue" evidence="2">
    <location>
        <position position="145"/>
    </location>
</feature>
<sequence>ITPLYHAISEGHLDTVRYLLENGANADASNDANYTPLRCAAETGDTKIITLLLSRGARVDIASRSGTALQEAAFNGHRDAVKVLLDRGANPNAASGQCTHRPLVLAISAKSWECVEPLLEAGADPNAVLYGHTPLALPAKYGRVD</sequence>
<organism evidence="2 3">
    <name type="scientific">Papaver nudicaule</name>
    <name type="common">Iceland poppy</name>
    <dbReference type="NCBI Taxonomy" id="74823"/>
    <lineage>
        <taxon>Eukaryota</taxon>
        <taxon>Viridiplantae</taxon>
        <taxon>Streptophyta</taxon>
        <taxon>Embryophyta</taxon>
        <taxon>Tracheophyta</taxon>
        <taxon>Spermatophyta</taxon>
        <taxon>Magnoliopsida</taxon>
        <taxon>Ranunculales</taxon>
        <taxon>Papaveraceae</taxon>
        <taxon>Papaveroideae</taxon>
        <taxon>Papaver</taxon>
    </lineage>
</organism>
<keyword evidence="3" id="KW-1185">Reference proteome</keyword>
<feature type="non-terminal residue" evidence="2">
    <location>
        <position position="1"/>
    </location>
</feature>
<comment type="caution">
    <text evidence="2">The sequence shown here is derived from an EMBL/GenBank/DDBJ whole genome shotgun (WGS) entry which is preliminary data.</text>
</comment>
<proteinExistence type="predicted"/>
<evidence type="ECO:0000313" key="2">
    <source>
        <dbReference type="EMBL" id="MCL7032573.1"/>
    </source>
</evidence>
<protein>
    <recommendedName>
        <fullName evidence="4">Ankyrin</fullName>
    </recommendedName>
</protein>
<dbReference type="SMART" id="SM00248">
    <property type="entry name" value="ANK"/>
    <property type="match status" value="4"/>
</dbReference>
<accession>A0AA41SDG7</accession>
<feature type="repeat" description="ANK" evidence="1">
    <location>
        <begin position="1"/>
        <end position="31"/>
    </location>
</feature>
<dbReference type="PROSITE" id="PS50088">
    <property type="entry name" value="ANK_REPEAT"/>
    <property type="match status" value="3"/>
</dbReference>